<accession>A8YFQ0</accession>
<protein>
    <submittedName>
        <fullName evidence="1">Similarity</fullName>
    </submittedName>
</protein>
<name>A8YFQ0_MICA7</name>
<dbReference type="RefSeq" id="WP_153044872.1">
    <property type="nucleotide sequence ID" value="NZ_CP130696.1"/>
</dbReference>
<proteinExistence type="predicted"/>
<dbReference type="AlphaFoldDB" id="A8YFQ0"/>
<evidence type="ECO:0000313" key="1">
    <source>
        <dbReference type="EMBL" id="CAO87182.1"/>
    </source>
</evidence>
<organism evidence="1">
    <name type="scientific">Microcystis aeruginosa (strain PCC 7806)</name>
    <dbReference type="NCBI Taxonomy" id="267872"/>
    <lineage>
        <taxon>Bacteria</taxon>
        <taxon>Bacillati</taxon>
        <taxon>Cyanobacteriota</taxon>
        <taxon>Cyanophyceae</taxon>
        <taxon>Oscillatoriophycideae</taxon>
        <taxon>Chroococcales</taxon>
        <taxon>Microcystaceae</taxon>
        <taxon>Microcystis</taxon>
    </lineage>
</organism>
<dbReference type="EMBL" id="AM778935">
    <property type="protein sequence ID" value="CAO87182.1"/>
    <property type="molecule type" value="Genomic_DNA"/>
</dbReference>
<reference evidence="1" key="1">
    <citation type="submission" date="2007-08" db="EMBL/GenBank/DDBJ databases">
        <authorList>
            <person name="Frangeul L."/>
        </authorList>
    </citation>
    <scope>NUCLEOTIDE SEQUENCE</scope>
    <source>
        <strain evidence="1">PCC 7806</strain>
    </source>
</reference>
<gene>
    <name evidence="1" type="ORF">IPF_4209</name>
</gene>
<sequence>MSAKNICPHCNTQDTLRLPNIIDKSLGVAKFMGNPATTAKVTFGMFASTPGAFGIGERYRSDDAVPYKICNRCGRCCFYCLQCKKNVPLSFRPDAFDQFPCSSCSRIYWYRGK</sequence>